<reference evidence="10" key="1">
    <citation type="submission" date="2025-08" db="UniProtKB">
        <authorList>
            <consortium name="Ensembl"/>
        </authorList>
    </citation>
    <scope>IDENTIFICATION</scope>
</reference>
<evidence type="ECO:0000256" key="8">
    <source>
        <dbReference type="SAM" id="MobiDB-lite"/>
    </source>
</evidence>
<dbReference type="InterPro" id="IPR035979">
    <property type="entry name" value="RBD_domain_sf"/>
</dbReference>
<gene>
    <name evidence="10" type="primary">Setd1a</name>
</gene>
<dbReference type="SMART" id="SM00360">
    <property type="entry name" value="RRM"/>
    <property type="match status" value="1"/>
</dbReference>
<evidence type="ECO:0000256" key="4">
    <source>
        <dbReference type="ARBA" id="ARBA00022691"/>
    </source>
</evidence>
<evidence type="ECO:0000313" key="11">
    <source>
        <dbReference type="Proteomes" id="UP000694385"/>
    </source>
</evidence>
<dbReference type="Pfam" id="PF00076">
    <property type="entry name" value="RRM_1"/>
    <property type="match status" value="1"/>
</dbReference>
<dbReference type="GeneTree" id="ENSGT00940000162290"/>
<dbReference type="GO" id="GO:0042800">
    <property type="term" value="F:histone H3K4 methyltransferase activity"/>
    <property type="evidence" value="ECO:0007669"/>
    <property type="project" value="InterPro"/>
</dbReference>
<dbReference type="GO" id="GO:0048188">
    <property type="term" value="C:Set1C/COMPASS complex"/>
    <property type="evidence" value="ECO:0007669"/>
    <property type="project" value="TreeGrafter"/>
</dbReference>
<feature type="domain" description="RRM" evidence="9">
    <location>
        <begin position="84"/>
        <end position="172"/>
    </location>
</feature>
<dbReference type="CDD" id="cd12548">
    <property type="entry name" value="RRM_Set1A"/>
    <property type="match status" value="1"/>
</dbReference>
<dbReference type="OMA" id="WIWARME"/>
<dbReference type="InterPro" id="IPR012677">
    <property type="entry name" value="Nucleotide-bd_a/b_plait_sf"/>
</dbReference>
<dbReference type="AlphaFoldDB" id="A0A8C5KQD4"/>
<dbReference type="InterPro" id="IPR034467">
    <property type="entry name" value="Set1A_RRM"/>
</dbReference>
<comment type="subcellular location">
    <subcellularLocation>
        <location evidence="1">Nucleus</location>
    </subcellularLocation>
</comment>
<keyword evidence="6" id="KW-0539">Nucleus</keyword>
<dbReference type="Proteomes" id="UP000694385">
    <property type="component" value="Unassembled WGS sequence"/>
</dbReference>
<dbReference type="PANTHER" id="PTHR45814:SF3">
    <property type="entry name" value="HISTONE-LYSINE N-METHYLTRANSFERASE SETD1A"/>
    <property type="match status" value="1"/>
</dbReference>
<name>A0A8C5KQD4_JACJA</name>
<dbReference type="Ensembl" id="ENSJJAT00000018704.1">
    <property type="protein sequence ID" value="ENSJJAP00000012220.1"/>
    <property type="gene ID" value="ENSJJAG00000015314.1"/>
</dbReference>
<evidence type="ECO:0000259" key="9">
    <source>
        <dbReference type="PROSITE" id="PS50102"/>
    </source>
</evidence>
<dbReference type="GO" id="GO:0032259">
    <property type="term" value="P:methylation"/>
    <property type="evidence" value="ECO:0007669"/>
    <property type="project" value="UniProtKB-KW"/>
</dbReference>
<dbReference type="GO" id="GO:0003723">
    <property type="term" value="F:RNA binding"/>
    <property type="evidence" value="ECO:0007669"/>
    <property type="project" value="UniProtKB-UniRule"/>
</dbReference>
<proteinExistence type="predicted"/>
<protein>
    <recommendedName>
        <fullName evidence="9">RRM domain-containing protein</fullName>
    </recommendedName>
</protein>
<feature type="compositionally biased region" description="Polar residues" evidence="8">
    <location>
        <begin position="233"/>
        <end position="247"/>
    </location>
</feature>
<dbReference type="InterPro" id="IPR044570">
    <property type="entry name" value="Set1-like"/>
</dbReference>
<feature type="region of interest" description="Disordered" evidence="8">
    <location>
        <begin position="210"/>
        <end position="247"/>
    </location>
</feature>
<dbReference type="Gene3D" id="3.30.70.330">
    <property type="match status" value="1"/>
</dbReference>
<evidence type="ECO:0000256" key="2">
    <source>
        <dbReference type="ARBA" id="ARBA00022603"/>
    </source>
</evidence>
<organism evidence="10 11">
    <name type="scientific">Jaculus jaculus</name>
    <name type="common">Lesser Egyptian jerboa</name>
    <dbReference type="NCBI Taxonomy" id="51337"/>
    <lineage>
        <taxon>Eukaryota</taxon>
        <taxon>Metazoa</taxon>
        <taxon>Chordata</taxon>
        <taxon>Craniata</taxon>
        <taxon>Vertebrata</taxon>
        <taxon>Euteleostomi</taxon>
        <taxon>Mammalia</taxon>
        <taxon>Eutheria</taxon>
        <taxon>Euarchontoglires</taxon>
        <taxon>Glires</taxon>
        <taxon>Rodentia</taxon>
        <taxon>Myomorpha</taxon>
        <taxon>Dipodoidea</taxon>
        <taxon>Dipodidae</taxon>
        <taxon>Dipodinae</taxon>
        <taxon>Jaculus</taxon>
    </lineage>
</organism>
<keyword evidence="7" id="KW-0694">RNA-binding</keyword>
<reference evidence="10" key="2">
    <citation type="submission" date="2025-09" db="UniProtKB">
        <authorList>
            <consortium name="Ensembl"/>
        </authorList>
    </citation>
    <scope>IDENTIFICATION</scope>
</reference>
<keyword evidence="5" id="KW-0156">Chromatin regulator</keyword>
<evidence type="ECO:0000256" key="6">
    <source>
        <dbReference type="ARBA" id="ARBA00023242"/>
    </source>
</evidence>
<evidence type="ECO:0000256" key="1">
    <source>
        <dbReference type="ARBA" id="ARBA00004123"/>
    </source>
</evidence>
<evidence type="ECO:0000256" key="5">
    <source>
        <dbReference type="ARBA" id="ARBA00022853"/>
    </source>
</evidence>
<evidence type="ECO:0000256" key="7">
    <source>
        <dbReference type="PROSITE-ProRule" id="PRU00176"/>
    </source>
</evidence>
<keyword evidence="11" id="KW-1185">Reference proteome</keyword>
<dbReference type="SUPFAM" id="SSF54928">
    <property type="entry name" value="RNA-binding domain, RBD"/>
    <property type="match status" value="1"/>
</dbReference>
<dbReference type="FunFam" id="3.30.70.330:FF:000178">
    <property type="entry name" value="Histone-lysine N-methyltransferase"/>
    <property type="match status" value="1"/>
</dbReference>
<dbReference type="PANTHER" id="PTHR45814">
    <property type="entry name" value="HISTONE-LYSINE N-METHYLTRANSFERASE SETD1"/>
    <property type="match status" value="1"/>
</dbReference>
<keyword evidence="4" id="KW-0949">S-adenosyl-L-methionine</keyword>
<dbReference type="InterPro" id="IPR000504">
    <property type="entry name" value="RRM_dom"/>
</dbReference>
<evidence type="ECO:0000313" key="10">
    <source>
        <dbReference type="Ensembl" id="ENSJJAP00000012220.1"/>
    </source>
</evidence>
<keyword evidence="3" id="KW-0808">Transferase</keyword>
<accession>A0A8C5KQD4</accession>
<evidence type="ECO:0000256" key="3">
    <source>
        <dbReference type="ARBA" id="ARBA00022679"/>
    </source>
</evidence>
<dbReference type="PROSITE" id="PS50102">
    <property type="entry name" value="RRM"/>
    <property type="match status" value="1"/>
</dbReference>
<sequence>MDQEGGGDGQKAPSFQWRNYKLIVDPALDPALRRPSQKVYRYDGVHFSVSDSKYTPVEDLQDPRCHVRSKNRDFSLPVPKFKLDEFYIGQIPLKEVTFARLNDNVRETFLKDMCRKYGEVEEVEILLHPRTRKHLGLARVLFTSTRGAKETVKNLHLTSVMGNIIHAQLDIKGQQRMKYYELIVNGSYTPQTVPTGGKALSEKFQGSGVTVETTDVRRRSSSDTVAYPAGTAVGSTPGNGTPCSQDT</sequence>
<keyword evidence="2" id="KW-0489">Methyltransferase</keyword>